<evidence type="ECO:0000313" key="2">
    <source>
        <dbReference type="EMBL" id="AKA24475.1"/>
    </source>
</evidence>
<keyword evidence="2" id="KW-0503">Monooxygenase</keyword>
<proteinExistence type="predicted"/>
<dbReference type="Gene3D" id="3.20.20.30">
    <property type="entry name" value="Luciferase-like domain"/>
    <property type="match status" value="1"/>
</dbReference>
<organism evidence="2 3">
    <name type="scientific">Pseudomonas chlororaphis</name>
    <dbReference type="NCBI Taxonomy" id="587753"/>
    <lineage>
        <taxon>Bacteria</taxon>
        <taxon>Pseudomonadati</taxon>
        <taxon>Pseudomonadota</taxon>
        <taxon>Gammaproteobacteria</taxon>
        <taxon>Pseudomonadales</taxon>
        <taxon>Pseudomonadaceae</taxon>
        <taxon>Pseudomonas</taxon>
    </lineage>
</organism>
<name>A0A0D5Y085_9PSED</name>
<accession>A0A0D5Y085</accession>
<dbReference type="PANTHER" id="PTHR30137">
    <property type="entry name" value="LUCIFERASE-LIKE MONOOXYGENASE"/>
    <property type="match status" value="1"/>
</dbReference>
<dbReference type="EMBL" id="CP011110">
    <property type="protein sequence ID" value="AKA24475.1"/>
    <property type="molecule type" value="Genomic_DNA"/>
</dbReference>
<dbReference type="GO" id="GO:0016705">
    <property type="term" value="F:oxidoreductase activity, acting on paired donors, with incorporation or reduction of molecular oxygen"/>
    <property type="evidence" value="ECO:0007669"/>
    <property type="project" value="InterPro"/>
</dbReference>
<feature type="domain" description="Luciferase-like" evidence="1">
    <location>
        <begin position="21"/>
        <end position="288"/>
    </location>
</feature>
<dbReference type="KEGG" id="pcz:PCL1606_30240"/>
<dbReference type="SUPFAM" id="SSF51679">
    <property type="entry name" value="Bacterial luciferase-like"/>
    <property type="match status" value="1"/>
</dbReference>
<dbReference type="AlphaFoldDB" id="A0A0D5Y085"/>
<protein>
    <submittedName>
        <fullName evidence="2">Monooxygenase</fullName>
    </submittedName>
</protein>
<dbReference type="OrthoDB" id="7903015at2"/>
<dbReference type="InterPro" id="IPR011251">
    <property type="entry name" value="Luciferase-like_dom"/>
</dbReference>
<dbReference type="InterPro" id="IPR036661">
    <property type="entry name" value="Luciferase-like_sf"/>
</dbReference>
<keyword evidence="2" id="KW-0560">Oxidoreductase</keyword>
<reference evidence="2 3" key="1">
    <citation type="journal article" date="2015" name="Mol. Plant Microbe Interact.">
        <title>Comparative Genomic Analysis of Pseudomonas chlororaphis PCL1606 Reveals New Insight into Antifungal Compounds Involved in Biocontrol.</title>
        <authorList>
            <person name="Calderon C.E."/>
            <person name="Ramos C."/>
            <person name="de Vicente A."/>
            <person name="Cazorla F.M."/>
        </authorList>
    </citation>
    <scope>NUCLEOTIDE SEQUENCE [LARGE SCALE GENOMIC DNA]</scope>
    <source>
        <strain evidence="2 3">PCL1606</strain>
    </source>
</reference>
<evidence type="ECO:0000313" key="3">
    <source>
        <dbReference type="Proteomes" id="UP000032748"/>
    </source>
</evidence>
<dbReference type="Pfam" id="PF00296">
    <property type="entry name" value="Bac_luciferase"/>
    <property type="match status" value="1"/>
</dbReference>
<dbReference type="Proteomes" id="UP000032748">
    <property type="component" value="Chromosome"/>
</dbReference>
<dbReference type="RefSeq" id="WP_045883098.1">
    <property type="nucleotide sequence ID" value="NZ_CP011110.1"/>
</dbReference>
<dbReference type="InterPro" id="IPR050766">
    <property type="entry name" value="Bact_Lucif_Oxidored"/>
</dbReference>
<sequence>MSAGFALGFLSRVYRPGFDPQVYRDTLELFQVAEELGFDNGWVAQHHFASEQGRLPAPLVLLAAVAQRTRRIGLGSGIIVLPQEQPLRLAEDAGVLDLLSNGRLELGLGAGFDPQTYGAFGRQHEQRHRDYEQHLRQLHAALNNAPLNAQGLRLRPGASGLGRRLWEATSRVELVAARGNGLIMAPNPHLPPEAGVELVERYRRAWTGDNGTPARVARVQGVFPGDSPASDDSALRRDIQDYVRRQQRIGVYNGPLDEDFASTLKRLGVLHGPAHTILDGLRQGPALGANDQLIVQVQTASTPLREAIRALEIIRERIAPALGWRPGTSTLTRPVVETSRP</sequence>
<dbReference type="GO" id="GO:0005829">
    <property type="term" value="C:cytosol"/>
    <property type="evidence" value="ECO:0007669"/>
    <property type="project" value="TreeGrafter"/>
</dbReference>
<dbReference type="PATRIC" id="fig|587753.10.peg.3015"/>
<dbReference type="PANTHER" id="PTHR30137:SF15">
    <property type="entry name" value="BLL6902 PROTEIN"/>
    <property type="match status" value="1"/>
</dbReference>
<gene>
    <name evidence="2" type="ORF">PCL1606_30240</name>
</gene>
<evidence type="ECO:0000259" key="1">
    <source>
        <dbReference type="Pfam" id="PF00296"/>
    </source>
</evidence>
<dbReference type="GO" id="GO:0004497">
    <property type="term" value="F:monooxygenase activity"/>
    <property type="evidence" value="ECO:0007669"/>
    <property type="project" value="UniProtKB-KW"/>
</dbReference>